<sequence length="132" mass="14525">MIETVKSSIVNHPDTPISNAVLAGMMVYTVQVPRDPDTFGPSGDGDIWHQADRVFSQLAHVLECAGSDMRHVAQMTIYLVNQDDAAGMNEVYKHYFPTAPYPNRATVVVKQLLGPNCLIEIVVQAMRKQVAA</sequence>
<organism evidence="2 3">
    <name type="scientific">Advenella incenata</name>
    <dbReference type="NCBI Taxonomy" id="267800"/>
    <lineage>
        <taxon>Bacteria</taxon>
        <taxon>Pseudomonadati</taxon>
        <taxon>Pseudomonadota</taxon>
        <taxon>Betaproteobacteria</taxon>
        <taxon>Burkholderiales</taxon>
        <taxon>Alcaligenaceae</taxon>
    </lineage>
</organism>
<gene>
    <name evidence="2" type="ORF">EV681_0979</name>
</gene>
<dbReference type="Gene3D" id="3.30.1330.40">
    <property type="entry name" value="RutC-like"/>
    <property type="match status" value="1"/>
</dbReference>
<dbReference type="CDD" id="cd00448">
    <property type="entry name" value="YjgF_YER057c_UK114_family"/>
    <property type="match status" value="1"/>
</dbReference>
<dbReference type="Pfam" id="PF01042">
    <property type="entry name" value="Ribonuc_L-PSP"/>
    <property type="match status" value="1"/>
</dbReference>
<dbReference type="InterPro" id="IPR006175">
    <property type="entry name" value="YjgF/YER057c/UK114"/>
</dbReference>
<protein>
    <submittedName>
        <fullName evidence="2">Enamine deaminase RidA (YjgF/YER057c/UK114 family)</fullName>
    </submittedName>
</protein>
<comment type="caution">
    <text evidence="2">The sequence shown here is derived from an EMBL/GenBank/DDBJ whole genome shotgun (WGS) entry which is preliminary data.</text>
</comment>
<evidence type="ECO:0000256" key="1">
    <source>
        <dbReference type="ARBA" id="ARBA00010552"/>
    </source>
</evidence>
<dbReference type="SUPFAM" id="SSF55298">
    <property type="entry name" value="YjgF-like"/>
    <property type="match status" value="1"/>
</dbReference>
<comment type="similarity">
    <text evidence="1">Belongs to the RutC family.</text>
</comment>
<dbReference type="GO" id="GO:0019239">
    <property type="term" value="F:deaminase activity"/>
    <property type="evidence" value="ECO:0007669"/>
    <property type="project" value="TreeGrafter"/>
</dbReference>
<dbReference type="PANTHER" id="PTHR11803:SF58">
    <property type="entry name" value="PROTEIN HMF1-RELATED"/>
    <property type="match status" value="1"/>
</dbReference>
<dbReference type="PANTHER" id="PTHR11803">
    <property type="entry name" value="2-IMINOBUTANOATE/2-IMINOPROPANOATE DEAMINASE RIDA"/>
    <property type="match status" value="1"/>
</dbReference>
<evidence type="ECO:0000313" key="2">
    <source>
        <dbReference type="EMBL" id="RZT99196.1"/>
    </source>
</evidence>
<dbReference type="OrthoDB" id="9803101at2"/>
<name>A0A4Q7VRP4_9BURK</name>
<dbReference type="AlphaFoldDB" id="A0A4Q7VRP4"/>
<evidence type="ECO:0000313" key="3">
    <source>
        <dbReference type="Proteomes" id="UP000293398"/>
    </source>
</evidence>
<dbReference type="RefSeq" id="WP_130303406.1">
    <property type="nucleotide sequence ID" value="NZ_SHKO01000001.1"/>
</dbReference>
<accession>A0A4Q7VRP4</accession>
<dbReference type="InterPro" id="IPR035959">
    <property type="entry name" value="RutC-like_sf"/>
</dbReference>
<reference evidence="2 3" key="1">
    <citation type="submission" date="2019-02" db="EMBL/GenBank/DDBJ databases">
        <title>Genomic Encyclopedia of Type Strains, Phase IV (KMG-IV): sequencing the most valuable type-strain genomes for metagenomic binning, comparative biology and taxonomic classification.</title>
        <authorList>
            <person name="Goeker M."/>
        </authorList>
    </citation>
    <scope>NUCLEOTIDE SEQUENCE [LARGE SCALE GENOMIC DNA]</scope>
    <source>
        <strain evidence="2 3">DSM 23814</strain>
    </source>
</reference>
<dbReference type="EMBL" id="SHKO01000001">
    <property type="protein sequence ID" value="RZT99196.1"/>
    <property type="molecule type" value="Genomic_DNA"/>
</dbReference>
<dbReference type="GO" id="GO:0005829">
    <property type="term" value="C:cytosol"/>
    <property type="evidence" value="ECO:0007669"/>
    <property type="project" value="TreeGrafter"/>
</dbReference>
<keyword evidence="3" id="KW-1185">Reference proteome</keyword>
<dbReference type="Proteomes" id="UP000293398">
    <property type="component" value="Unassembled WGS sequence"/>
</dbReference>
<proteinExistence type="inferred from homology"/>